<name>A0A1V9EHT7_9BACT</name>
<evidence type="ECO:0000313" key="1">
    <source>
        <dbReference type="EMBL" id="OQP45700.1"/>
    </source>
</evidence>
<protein>
    <recommendedName>
        <fullName evidence="3">AbiEi antitoxin C-terminal domain-containing protein</fullName>
    </recommendedName>
</protein>
<dbReference type="RefSeq" id="WP_081171394.1">
    <property type="nucleotide sequence ID" value="NZ_LWBP01000254.1"/>
</dbReference>
<evidence type="ECO:0000313" key="2">
    <source>
        <dbReference type="Proteomes" id="UP000192276"/>
    </source>
</evidence>
<proteinExistence type="predicted"/>
<reference evidence="2" key="1">
    <citation type="submission" date="2016-04" db="EMBL/GenBank/DDBJ databases">
        <authorList>
            <person name="Chen L."/>
            <person name="Zhuang W."/>
            <person name="Wang G."/>
        </authorList>
    </citation>
    <scope>NUCLEOTIDE SEQUENCE [LARGE SCALE GENOMIC DNA]</scope>
    <source>
        <strain evidence="2">208</strain>
    </source>
</reference>
<organism evidence="1 2">
    <name type="scientific">Niastella populi</name>
    <dbReference type="NCBI Taxonomy" id="550983"/>
    <lineage>
        <taxon>Bacteria</taxon>
        <taxon>Pseudomonadati</taxon>
        <taxon>Bacteroidota</taxon>
        <taxon>Chitinophagia</taxon>
        <taxon>Chitinophagales</taxon>
        <taxon>Chitinophagaceae</taxon>
        <taxon>Niastella</taxon>
    </lineage>
</organism>
<dbReference type="Proteomes" id="UP000192276">
    <property type="component" value="Unassembled WGS sequence"/>
</dbReference>
<evidence type="ECO:0008006" key="3">
    <source>
        <dbReference type="Google" id="ProtNLM"/>
    </source>
</evidence>
<dbReference type="EMBL" id="LWBP01000254">
    <property type="protein sequence ID" value="OQP45700.1"/>
    <property type="molecule type" value="Genomic_DNA"/>
</dbReference>
<dbReference type="AlphaFoldDB" id="A0A1V9EHT7"/>
<dbReference type="Pfam" id="PF19570">
    <property type="entry name" value="DUF6088"/>
    <property type="match status" value="1"/>
</dbReference>
<comment type="caution">
    <text evidence="1">The sequence shown here is derived from an EMBL/GenBank/DDBJ whole genome shotgun (WGS) entry which is preliminary data.</text>
</comment>
<keyword evidence="2" id="KW-1185">Reference proteome</keyword>
<gene>
    <name evidence="1" type="ORF">A4R26_09395</name>
</gene>
<dbReference type="STRING" id="550983.A4R26_09395"/>
<sequence>MQKTHTHIEHVIMRRKGGELIFPTDFRGKGTEDAIKKALSRLTQEGVLKRLAHGIYYIPKIDPVLGELRPGAEDVVKMLAKKEKIRVKPAGAYALHQLGLTNQVPTKLVYITDGNPRLFKLGKMQIRFKATTPRKLSTIGKISSLVIQALEEIGPENVDAKTELKIYELLKKEDPKKLKHDLALAPAKVNDYIFKLLRKQENDRLVETNKRTT</sequence>
<accession>A0A1V9EHT7</accession>
<dbReference type="InterPro" id="IPR045738">
    <property type="entry name" value="DUF6088"/>
</dbReference>